<dbReference type="SMART" id="SM00382">
    <property type="entry name" value="AAA"/>
    <property type="match status" value="1"/>
</dbReference>
<dbReference type="GO" id="GO:0055085">
    <property type="term" value="P:transmembrane transport"/>
    <property type="evidence" value="ECO:0007669"/>
    <property type="project" value="UniProtKB-ARBA"/>
</dbReference>
<dbReference type="FunFam" id="3.40.50.300:FF:000016">
    <property type="entry name" value="Oligopeptide ABC transporter ATP-binding component"/>
    <property type="match status" value="1"/>
</dbReference>
<evidence type="ECO:0000256" key="4">
    <source>
        <dbReference type="ARBA" id="ARBA00022840"/>
    </source>
</evidence>
<dbReference type="InterPro" id="IPR013563">
    <property type="entry name" value="Oligopep_ABC_C"/>
</dbReference>
<dbReference type="Proteomes" id="UP000521676">
    <property type="component" value="Unassembled WGS sequence"/>
</dbReference>
<dbReference type="RefSeq" id="WP_341471798.1">
    <property type="nucleotide sequence ID" value="NZ_CP128400.1"/>
</dbReference>
<evidence type="ECO:0000313" key="7">
    <source>
        <dbReference type="Proteomes" id="UP000521676"/>
    </source>
</evidence>
<evidence type="ECO:0000256" key="3">
    <source>
        <dbReference type="ARBA" id="ARBA00022741"/>
    </source>
</evidence>
<dbReference type="InterPro" id="IPR017871">
    <property type="entry name" value="ABC_transporter-like_CS"/>
</dbReference>
<dbReference type="PANTHER" id="PTHR43776">
    <property type="entry name" value="TRANSPORT ATP-BINDING PROTEIN"/>
    <property type="match status" value="1"/>
</dbReference>
<evidence type="ECO:0000259" key="5">
    <source>
        <dbReference type="PROSITE" id="PS50893"/>
    </source>
</evidence>
<sequence length="350" mass="38806">MTIGTQQSGSSSGSIKAEDNLVEVTNLEMHFPISEGIIFQRRVGTVKAVDGISFNVKKGETLGLVGESGCGKSTTGRAILQLYRPTAGSVKYKGLELTELKGETLRKMRKQMQIIFQDPYASLNPRMTVGSIVGEPLEVHNLAKGKEKLERVRELLRIVGLNPNYVNRYPHEFSGGQRQRIGIARALAVQPDFIVADEPISALDVSIQAQVINLLEDLQAQFGLTYLFIAHDLSVVRHISDRIAVMYLGKVVELADRNKLYSEPMHPYTKALLSAVPVPDPIIEEKRKRIILEGDVPSPINPPSGCHFRTRCPLAQEICKTEPPFVEKRPNHLVACHFAEKALETLPQPD</sequence>
<gene>
    <name evidence="6" type="ORF">HXX08_19360</name>
</gene>
<dbReference type="GO" id="GO:0005524">
    <property type="term" value="F:ATP binding"/>
    <property type="evidence" value="ECO:0007669"/>
    <property type="project" value="UniProtKB-KW"/>
</dbReference>
<accession>A0A8T7M7C4</accession>
<dbReference type="PROSITE" id="PS00211">
    <property type="entry name" value="ABC_TRANSPORTER_1"/>
    <property type="match status" value="1"/>
</dbReference>
<dbReference type="GO" id="GO:0016887">
    <property type="term" value="F:ATP hydrolysis activity"/>
    <property type="evidence" value="ECO:0007669"/>
    <property type="project" value="InterPro"/>
</dbReference>
<dbReference type="GO" id="GO:0015833">
    <property type="term" value="P:peptide transport"/>
    <property type="evidence" value="ECO:0007669"/>
    <property type="project" value="InterPro"/>
</dbReference>
<comment type="caution">
    <text evidence="6">The sequence shown here is derived from an EMBL/GenBank/DDBJ whole genome shotgun (WGS) entry which is preliminary data.</text>
</comment>
<dbReference type="InterPro" id="IPR003439">
    <property type="entry name" value="ABC_transporter-like_ATP-bd"/>
</dbReference>
<dbReference type="PANTHER" id="PTHR43776:SF7">
    <property type="entry name" value="D,D-DIPEPTIDE TRANSPORT ATP-BINDING PROTEIN DDPF-RELATED"/>
    <property type="match status" value="1"/>
</dbReference>
<comment type="similarity">
    <text evidence="1">Belongs to the ABC transporter superfamily.</text>
</comment>
<evidence type="ECO:0000256" key="2">
    <source>
        <dbReference type="ARBA" id="ARBA00022448"/>
    </source>
</evidence>
<dbReference type="InterPro" id="IPR027417">
    <property type="entry name" value="P-loop_NTPase"/>
</dbReference>
<keyword evidence="2" id="KW-0813">Transport</keyword>
<reference evidence="6 7" key="1">
    <citation type="submission" date="2020-06" db="EMBL/GenBank/DDBJ databases">
        <title>Anoxygenic phototrophic Chloroflexota member uses a Type I reaction center.</title>
        <authorList>
            <person name="Tsuji J.M."/>
            <person name="Shaw N.A."/>
            <person name="Nagashima S."/>
            <person name="Venkiteswaran J."/>
            <person name="Schiff S.L."/>
            <person name="Hanada S."/>
            <person name="Tank M."/>
            <person name="Neufeld J.D."/>
        </authorList>
    </citation>
    <scope>NUCLEOTIDE SEQUENCE [LARGE SCALE GENOMIC DNA]</scope>
    <source>
        <strain evidence="6">L227-S17</strain>
    </source>
</reference>
<feature type="domain" description="ABC transporter" evidence="5">
    <location>
        <begin position="22"/>
        <end position="273"/>
    </location>
</feature>
<dbReference type="Gene3D" id="3.40.50.300">
    <property type="entry name" value="P-loop containing nucleotide triphosphate hydrolases"/>
    <property type="match status" value="1"/>
</dbReference>
<dbReference type="CDD" id="cd03257">
    <property type="entry name" value="ABC_NikE_OppD_transporters"/>
    <property type="match status" value="1"/>
</dbReference>
<name>A0A8T7M7C4_9CHLR</name>
<dbReference type="Pfam" id="PF00005">
    <property type="entry name" value="ABC_tran"/>
    <property type="match status" value="1"/>
</dbReference>
<dbReference type="PROSITE" id="PS50893">
    <property type="entry name" value="ABC_TRANSPORTER_2"/>
    <property type="match status" value="1"/>
</dbReference>
<dbReference type="InterPro" id="IPR003593">
    <property type="entry name" value="AAA+_ATPase"/>
</dbReference>
<evidence type="ECO:0000313" key="6">
    <source>
        <dbReference type="EMBL" id="NWJ48019.1"/>
    </source>
</evidence>
<keyword evidence="4 6" id="KW-0067">ATP-binding</keyword>
<dbReference type="NCBIfam" id="TIGR01727">
    <property type="entry name" value="oligo_HPY"/>
    <property type="match status" value="1"/>
</dbReference>
<dbReference type="InterPro" id="IPR050319">
    <property type="entry name" value="ABC_transp_ATP-bind"/>
</dbReference>
<proteinExistence type="inferred from homology"/>
<dbReference type="NCBIfam" id="NF008453">
    <property type="entry name" value="PRK11308.1"/>
    <property type="match status" value="1"/>
</dbReference>
<dbReference type="Pfam" id="PF08352">
    <property type="entry name" value="oligo_HPY"/>
    <property type="match status" value="1"/>
</dbReference>
<dbReference type="SUPFAM" id="SSF52540">
    <property type="entry name" value="P-loop containing nucleoside triphosphate hydrolases"/>
    <property type="match status" value="1"/>
</dbReference>
<evidence type="ECO:0000256" key="1">
    <source>
        <dbReference type="ARBA" id="ARBA00005417"/>
    </source>
</evidence>
<protein>
    <submittedName>
        <fullName evidence="6">Dipeptide ABC transporter ATP-binding protein</fullName>
    </submittedName>
</protein>
<dbReference type="AlphaFoldDB" id="A0A8T7M7C4"/>
<dbReference type="EMBL" id="JACATZ010000003">
    <property type="protein sequence ID" value="NWJ48019.1"/>
    <property type="molecule type" value="Genomic_DNA"/>
</dbReference>
<organism evidence="6 7">
    <name type="scientific">Candidatus Chlorohelix allophototropha</name>
    <dbReference type="NCBI Taxonomy" id="3003348"/>
    <lineage>
        <taxon>Bacteria</taxon>
        <taxon>Bacillati</taxon>
        <taxon>Chloroflexota</taxon>
        <taxon>Chloroflexia</taxon>
        <taxon>Candidatus Chloroheliales</taxon>
        <taxon>Candidatus Chloroheliaceae</taxon>
        <taxon>Candidatus Chlorohelix</taxon>
    </lineage>
</organism>
<keyword evidence="3" id="KW-0547">Nucleotide-binding</keyword>